<dbReference type="GO" id="GO:0008236">
    <property type="term" value="F:serine-type peptidase activity"/>
    <property type="evidence" value="ECO:0007669"/>
    <property type="project" value="InterPro"/>
</dbReference>
<dbReference type="SUPFAM" id="SSF53474">
    <property type="entry name" value="alpha/beta-Hydrolases"/>
    <property type="match status" value="1"/>
</dbReference>
<organism evidence="6 7">
    <name type="scientific">Nocardioides jejuensis</name>
    <dbReference type="NCBI Taxonomy" id="2502782"/>
    <lineage>
        <taxon>Bacteria</taxon>
        <taxon>Bacillati</taxon>
        <taxon>Actinomycetota</taxon>
        <taxon>Actinomycetes</taxon>
        <taxon>Propionibacteriales</taxon>
        <taxon>Nocardioidaceae</taxon>
        <taxon>Nocardioides</taxon>
    </lineage>
</organism>
<feature type="domain" description="Peptidase S9 prolyl oligopeptidase catalytic" evidence="5">
    <location>
        <begin position="163"/>
        <end position="207"/>
    </location>
</feature>
<keyword evidence="1 4" id="KW-0732">Signal</keyword>
<evidence type="ECO:0000256" key="4">
    <source>
        <dbReference type="SAM" id="SignalP"/>
    </source>
</evidence>
<dbReference type="InterPro" id="IPR001375">
    <property type="entry name" value="Peptidase_S9_cat"/>
</dbReference>
<evidence type="ECO:0000256" key="3">
    <source>
        <dbReference type="SAM" id="MobiDB-lite"/>
    </source>
</evidence>
<keyword evidence="7" id="KW-1185">Reference proteome</keyword>
<evidence type="ECO:0000256" key="2">
    <source>
        <dbReference type="ARBA" id="ARBA00022801"/>
    </source>
</evidence>
<feature type="chain" id="PRO_5020517786" description="Peptidase S9 prolyl oligopeptidase catalytic domain-containing protein" evidence="4">
    <location>
        <begin position="25"/>
        <end position="297"/>
    </location>
</feature>
<gene>
    <name evidence="6" type="ORF">EPD65_02510</name>
</gene>
<dbReference type="PROSITE" id="PS51257">
    <property type="entry name" value="PROKAR_LIPOPROTEIN"/>
    <property type="match status" value="1"/>
</dbReference>
<dbReference type="Proteomes" id="UP000295453">
    <property type="component" value="Unassembled WGS sequence"/>
</dbReference>
<proteinExistence type="predicted"/>
<dbReference type="InterPro" id="IPR029058">
    <property type="entry name" value="AB_hydrolase_fold"/>
</dbReference>
<reference evidence="6 7" key="1">
    <citation type="submission" date="2019-03" db="EMBL/GenBank/DDBJ databases">
        <authorList>
            <person name="Kim M.K.M."/>
        </authorList>
    </citation>
    <scope>NUCLEOTIDE SEQUENCE [LARGE SCALE GENOMIC DNA]</scope>
    <source>
        <strain evidence="6 7">18JY15-6</strain>
    </source>
</reference>
<dbReference type="AlphaFoldDB" id="A0A4R1CI84"/>
<dbReference type="InterPro" id="IPR050955">
    <property type="entry name" value="Plant_Biomass_Hydrol_Est"/>
</dbReference>
<evidence type="ECO:0000313" key="6">
    <source>
        <dbReference type="EMBL" id="TCJ30929.1"/>
    </source>
</evidence>
<dbReference type="OrthoDB" id="9767239at2"/>
<comment type="caution">
    <text evidence="6">The sequence shown here is derived from an EMBL/GenBank/DDBJ whole genome shotgun (WGS) entry which is preliminary data.</text>
</comment>
<evidence type="ECO:0000259" key="5">
    <source>
        <dbReference type="Pfam" id="PF00326"/>
    </source>
</evidence>
<evidence type="ECO:0000313" key="7">
    <source>
        <dbReference type="Proteomes" id="UP000295453"/>
    </source>
</evidence>
<evidence type="ECO:0000256" key="1">
    <source>
        <dbReference type="ARBA" id="ARBA00022729"/>
    </source>
</evidence>
<keyword evidence="2" id="KW-0378">Hydrolase</keyword>
<dbReference type="Gene3D" id="3.40.50.1820">
    <property type="entry name" value="alpha/beta hydrolase"/>
    <property type="match status" value="1"/>
</dbReference>
<sequence length="297" mass="31720">MSTQLRRFLAPVLLVLAFVLTACGGGEPPAPPTSAPIQSVSPTPTPTAGQMPTLGPTAKTGWKVELNTLESGRTYWIAIPTCTGSKSCKPWLRYPRKLMIWLHGVGQPEVAANAGYNMRTAAQATGGDMIPVFGVTSGAGHAWDADLCCVFDGHIDELSYLDAVVKDAGQRTAIDKDKVGIAGASNGGLLATKAICTQPETFKAIAIWAANWKGRCDKAPVVIGHWHGDADEVMKLNGGPFNLDGHIVHFPSADWLKGRLAPGSDFELTIIPGATHFETPAGRLQEMFVWLDKHLDQ</sequence>
<accession>A0A4R1CI84</accession>
<dbReference type="Pfam" id="PF00326">
    <property type="entry name" value="Peptidase_S9"/>
    <property type="match status" value="1"/>
</dbReference>
<dbReference type="RefSeq" id="WP_131581577.1">
    <property type="nucleotide sequence ID" value="NZ_SJZJ01000002.1"/>
</dbReference>
<dbReference type="PANTHER" id="PTHR43037:SF5">
    <property type="entry name" value="FERULOYL ESTERASE"/>
    <property type="match status" value="1"/>
</dbReference>
<feature type="compositionally biased region" description="Polar residues" evidence="3">
    <location>
        <begin position="35"/>
        <end position="50"/>
    </location>
</feature>
<name>A0A4R1CI84_9ACTN</name>
<dbReference type="PANTHER" id="PTHR43037">
    <property type="entry name" value="UNNAMED PRODUCT-RELATED"/>
    <property type="match status" value="1"/>
</dbReference>
<dbReference type="EMBL" id="SJZJ01000002">
    <property type="protein sequence ID" value="TCJ30929.1"/>
    <property type="molecule type" value="Genomic_DNA"/>
</dbReference>
<feature type="signal peptide" evidence="4">
    <location>
        <begin position="1"/>
        <end position="24"/>
    </location>
</feature>
<protein>
    <recommendedName>
        <fullName evidence="5">Peptidase S9 prolyl oligopeptidase catalytic domain-containing protein</fullName>
    </recommendedName>
</protein>
<dbReference type="GO" id="GO:0006508">
    <property type="term" value="P:proteolysis"/>
    <property type="evidence" value="ECO:0007669"/>
    <property type="project" value="InterPro"/>
</dbReference>
<feature type="region of interest" description="Disordered" evidence="3">
    <location>
        <begin position="29"/>
        <end position="56"/>
    </location>
</feature>